<feature type="transmembrane region" description="Helical" evidence="8">
    <location>
        <begin position="317"/>
        <end position="335"/>
    </location>
</feature>
<dbReference type="NCBIfam" id="TIGR00935">
    <property type="entry name" value="2a45"/>
    <property type="match status" value="1"/>
</dbReference>
<keyword evidence="4 8" id="KW-0812">Transmembrane</keyword>
<organism evidence="9 10">
    <name type="scientific">Paenibacillus xylanilyticus</name>
    <dbReference type="NCBI Taxonomy" id="248903"/>
    <lineage>
        <taxon>Bacteria</taxon>
        <taxon>Bacillati</taxon>
        <taxon>Bacillota</taxon>
        <taxon>Bacilli</taxon>
        <taxon>Bacillales</taxon>
        <taxon>Paenibacillaceae</taxon>
        <taxon>Paenibacillus</taxon>
    </lineage>
</organism>
<evidence type="ECO:0000313" key="9">
    <source>
        <dbReference type="EMBL" id="NUU75374.1"/>
    </source>
</evidence>
<dbReference type="InterPro" id="IPR000802">
    <property type="entry name" value="Arsenical_pump_ArsB"/>
</dbReference>
<evidence type="ECO:0000256" key="5">
    <source>
        <dbReference type="ARBA" id="ARBA00022849"/>
    </source>
</evidence>
<evidence type="ECO:0000256" key="3">
    <source>
        <dbReference type="ARBA" id="ARBA00022475"/>
    </source>
</evidence>
<proteinExistence type="inferred from homology"/>
<gene>
    <name evidence="9" type="ORF">HP552_09045</name>
</gene>
<dbReference type="CDD" id="cd01118">
    <property type="entry name" value="ArsB_permease"/>
    <property type="match status" value="1"/>
</dbReference>
<feature type="transmembrane region" description="Helical" evidence="8">
    <location>
        <begin position="137"/>
        <end position="161"/>
    </location>
</feature>
<feature type="transmembrane region" description="Helical" evidence="8">
    <location>
        <begin position="247"/>
        <end position="264"/>
    </location>
</feature>
<feature type="transmembrane region" description="Helical" evidence="8">
    <location>
        <begin position="92"/>
        <end position="109"/>
    </location>
</feature>
<dbReference type="Proteomes" id="UP000526125">
    <property type="component" value="Unassembled WGS sequence"/>
</dbReference>
<keyword evidence="10" id="KW-1185">Reference proteome</keyword>
<comment type="caution">
    <text evidence="9">The sequence shown here is derived from an EMBL/GenBank/DDBJ whole genome shotgun (WGS) entry which is preliminary data.</text>
</comment>
<name>A0A7Y6BUY7_9BACL</name>
<dbReference type="NCBIfam" id="NF011980">
    <property type="entry name" value="PRK15445.1"/>
    <property type="match status" value="1"/>
</dbReference>
<feature type="transmembrane region" description="Helical" evidence="8">
    <location>
        <begin position="403"/>
        <end position="425"/>
    </location>
</feature>
<evidence type="ECO:0000256" key="8">
    <source>
        <dbReference type="SAM" id="Phobius"/>
    </source>
</evidence>
<feature type="transmembrane region" description="Helical" evidence="8">
    <location>
        <begin position="437"/>
        <end position="458"/>
    </location>
</feature>
<sequence>MTLIAILIFLLTLTFVIWQPKGLNIGWSASAGAVLALLFGVVSLSDVGTVTGIVWNATLAFVAIILISLILDEIGFFEWAALHMARLARGNGKLMFVYVVLLGAGVAAFFANDGAALILTPIVLAMVRALKFDQKMILPFIIASGFIADTTSLPLIVSNLVNIVSADYFGIGFVEYASRMIIPNFFSILASLLVLFLFFRKSIPGNYEVSQLKTPVDAIKDKKLFKFSWVILAVLLVAYLMSEFIQVPVSVIAGIIAILFILAARRSQAIQTWKLIKGAPWAVVIFSIGMYVVVYGLRNVGLTDELGKVIQAIADKGLYISTIGMGFLAAILSSVMNNMPTVMIDALAIDATNTQGVIRESLIYANIIGSDLGPKITPIGSLATLLWLHVLSRKDVKITWGSYFKIGIVLTIPTLFITLTGLYLWLHLIHATSVNVWLIIAVITVVLIVIAMLVKALINTKMGKAKFQDELVKVSQTEDKGDQ</sequence>
<dbReference type="PRINTS" id="PR00758">
    <property type="entry name" value="ARSENICPUMP"/>
</dbReference>
<protein>
    <submittedName>
        <fullName evidence="9">Arsenic transporter</fullName>
    </submittedName>
</protein>
<feature type="transmembrane region" description="Helical" evidence="8">
    <location>
        <begin position="181"/>
        <end position="203"/>
    </location>
</feature>
<dbReference type="PANTHER" id="PTHR43302">
    <property type="entry name" value="TRANSPORTER ARSB-RELATED"/>
    <property type="match status" value="1"/>
</dbReference>
<keyword evidence="5" id="KW-0059">Arsenical resistance</keyword>
<feature type="transmembrane region" description="Helical" evidence="8">
    <location>
        <begin position="52"/>
        <end position="71"/>
    </location>
</feature>
<evidence type="ECO:0000313" key="10">
    <source>
        <dbReference type="Proteomes" id="UP000526125"/>
    </source>
</evidence>
<evidence type="ECO:0000256" key="6">
    <source>
        <dbReference type="ARBA" id="ARBA00022989"/>
    </source>
</evidence>
<dbReference type="PANTHER" id="PTHR43302:SF5">
    <property type="entry name" value="TRANSPORTER ARSB-RELATED"/>
    <property type="match status" value="1"/>
</dbReference>
<comment type="similarity">
    <text evidence="2">Belongs to the ArsB family.</text>
</comment>
<evidence type="ECO:0000256" key="1">
    <source>
        <dbReference type="ARBA" id="ARBA00004651"/>
    </source>
</evidence>
<dbReference type="GO" id="GO:0005886">
    <property type="term" value="C:plasma membrane"/>
    <property type="evidence" value="ECO:0007669"/>
    <property type="project" value="UniProtKB-SubCell"/>
</dbReference>
<keyword evidence="6 8" id="KW-1133">Transmembrane helix</keyword>
<dbReference type="Pfam" id="PF02040">
    <property type="entry name" value="ArsB"/>
    <property type="match status" value="1"/>
</dbReference>
<comment type="subcellular location">
    <subcellularLocation>
        <location evidence="1">Cell membrane</location>
        <topology evidence="1">Multi-pass membrane protein</topology>
    </subcellularLocation>
</comment>
<dbReference type="RefSeq" id="WP_175395192.1">
    <property type="nucleotide sequence ID" value="NZ_JABMCB010000169.1"/>
</dbReference>
<reference evidence="9 10" key="1">
    <citation type="submission" date="2020-05" db="EMBL/GenBank/DDBJ databases">
        <title>Genome Sequencing of Type Strains.</title>
        <authorList>
            <person name="Lemaire J.F."/>
            <person name="Inderbitzin P."/>
            <person name="Gregorio O.A."/>
            <person name="Collins S.B."/>
            <person name="Wespe N."/>
            <person name="Knight-Connoni V."/>
        </authorList>
    </citation>
    <scope>NUCLEOTIDE SEQUENCE [LARGE SCALE GENOMIC DNA]</scope>
    <source>
        <strain evidence="9 10">LMG 21957</strain>
    </source>
</reference>
<dbReference type="GO" id="GO:0046685">
    <property type="term" value="P:response to arsenic-containing substance"/>
    <property type="evidence" value="ECO:0007669"/>
    <property type="project" value="UniProtKB-KW"/>
</dbReference>
<evidence type="ECO:0000256" key="2">
    <source>
        <dbReference type="ARBA" id="ARBA00006433"/>
    </source>
</evidence>
<evidence type="ECO:0000256" key="7">
    <source>
        <dbReference type="ARBA" id="ARBA00023136"/>
    </source>
</evidence>
<dbReference type="GO" id="GO:0015105">
    <property type="term" value="F:arsenite transmembrane transporter activity"/>
    <property type="evidence" value="ECO:0007669"/>
    <property type="project" value="InterPro"/>
</dbReference>
<dbReference type="EMBL" id="JABMCB010000169">
    <property type="protein sequence ID" value="NUU75374.1"/>
    <property type="molecule type" value="Genomic_DNA"/>
</dbReference>
<dbReference type="AlphaFoldDB" id="A0A7Y6BUY7"/>
<evidence type="ECO:0000256" key="4">
    <source>
        <dbReference type="ARBA" id="ARBA00022692"/>
    </source>
</evidence>
<keyword evidence="3" id="KW-1003">Cell membrane</keyword>
<feature type="transmembrane region" description="Helical" evidence="8">
    <location>
        <begin position="276"/>
        <end position="297"/>
    </location>
</feature>
<keyword evidence="7 8" id="KW-0472">Membrane</keyword>
<feature type="transmembrane region" description="Helical" evidence="8">
    <location>
        <begin position="224"/>
        <end position="241"/>
    </location>
</feature>
<accession>A0A7Y6BUY7</accession>